<evidence type="ECO:0000313" key="1">
    <source>
        <dbReference type="EMBL" id="PRQ38346.1"/>
    </source>
</evidence>
<protein>
    <submittedName>
        <fullName evidence="1">Uncharacterized protein</fullName>
    </submittedName>
</protein>
<accession>A0A2P6QW03</accession>
<dbReference type="EMBL" id="PDCK01000042">
    <property type="protein sequence ID" value="PRQ38346.1"/>
    <property type="molecule type" value="Genomic_DNA"/>
</dbReference>
<evidence type="ECO:0000313" key="2">
    <source>
        <dbReference type="Proteomes" id="UP000238479"/>
    </source>
</evidence>
<name>A0A2P6QW03_ROSCH</name>
<reference evidence="1 2" key="1">
    <citation type="journal article" date="2018" name="Nat. Genet.">
        <title>The Rosa genome provides new insights in the design of modern roses.</title>
        <authorList>
            <person name="Bendahmane M."/>
        </authorList>
    </citation>
    <scope>NUCLEOTIDE SEQUENCE [LARGE SCALE GENOMIC DNA]</scope>
    <source>
        <strain evidence="2">cv. Old Blush</strain>
    </source>
</reference>
<organism evidence="1 2">
    <name type="scientific">Rosa chinensis</name>
    <name type="common">China rose</name>
    <dbReference type="NCBI Taxonomy" id="74649"/>
    <lineage>
        <taxon>Eukaryota</taxon>
        <taxon>Viridiplantae</taxon>
        <taxon>Streptophyta</taxon>
        <taxon>Embryophyta</taxon>
        <taxon>Tracheophyta</taxon>
        <taxon>Spermatophyta</taxon>
        <taxon>Magnoliopsida</taxon>
        <taxon>eudicotyledons</taxon>
        <taxon>Gunneridae</taxon>
        <taxon>Pentapetalae</taxon>
        <taxon>rosids</taxon>
        <taxon>fabids</taxon>
        <taxon>Rosales</taxon>
        <taxon>Rosaceae</taxon>
        <taxon>Rosoideae</taxon>
        <taxon>Rosoideae incertae sedis</taxon>
        <taxon>Rosa</taxon>
    </lineage>
</organism>
<keyword evidence="2" id="KW-1185">Reference proteome</keyword>
<comment type="caution">
    <text evidence="1">The sequence shown here is derived from an EMBL/GenBank/DDBJ whole genome shotgun (WGS) entry which is preliminary data.</text>
</comment>
<dbReference type="Proteomes" id="UP000238479">
    <property type="component" value="Chromosome 4"/>
</dbReference>
<dbReference type="AlphaFoldDB" id="A0A2P6QW03"/>
<dbReference type="Gramene" id="PRQ38346">
    <property type="protein sequence ID" value="PRQ38346"/>
    <property type="gene ID" value="RchiOBHm_Chr4g0412841"/>
</dbReference>
<proteinExistence type="predicted"/>
<sequence>MKLSITSNTFRCQHSGKVDLSGLWLRVSIIFRVCRQNCKANVALFAKWCLLEYVGYVETLDIISGGSCTMGFRHNVPSLYSTVSLIVTV</sequence>
<gene>
    <name evidence="1" type="ORF">RchiOBHm_Chr4g0412841</name>
</gene>